<protein>
    <submittedName>
        <fullName evidence="1">Putative thiazole-containing bacteriocin maturation protein</fullName>
    </submittedName>
</protein>
<organism evidence="1 2">
    <name type="scientific">Brevibacillus centrosporus</name>
    <dbReference type="NCBI Taxonomy" id="54910"/>
    <lineage>
        <taxon>Bacteria</taxon>
        <taxon>Bacillati</taxon>
        <taxon>Bacillota</taxon>
        <taxon>Bacilli</taxon>
        <taxon>Bacillales</taxon>
        <taxon>Paenibacillaceae</taxon>
        <taxon>Brevibacillus</taxon>
    </lineage>
</organism>
<dbReference type="EMBL" id="FORT01000019">
    <property type="protein sequence ID" value="SFK75381.1"/>
    <property type="molecule type" value="Genomic_DNA"/>
</dbReference>
<dbReference type="AlphaFoldDB" id="A0A1I4C5J6"/>
<keyword evidence="2" id="KW-1185">Reference proteome</keyword>
<name>A0A1I4C5J6_9BACL</name>
<evidence type="ECO:0000313" key="2">
    <source>
        <dbReference type="Proteomes" id="UP000198915"/>
    </source>
</evidence>
<proteinExistence type="predicted"/>
<dbReference type="STRING" id="1884381.SAMN05518846_11940"/>
<dbReference type="Gene3D" id="3.40.50.720">
    <property type="entry name" value="NAD(P)-binding Rossmann-like Domain"/>
    <property type="match status" value="1"/>
</dbReference>
<evidence type="ECO:0000313" key="1">
    <source>
        <dbReference type="EMBL" id="SFK75381.1"/>
    </source>
</evidence>
<dbReference type="InterPro" id="IPR022368">
    <property type="entry name" value="Thiazole_bacteriocin_mat_put"/>
</dbReference>
<gene>
    <name evidence="1" type="ORF">SAMN05518846_11940</name>
</gene>
<dbReference type="RefSeq" id="WP_092275187.1">
    <property type="nucleotide sequence ID" value="NZ_FORT01000019.1"/>
</dbReference>
<reference evidence="2" key="1">
    <citation type="submission" date="2016-10" db="EMBL/GenBank/DDBJ databases">
        <authorList>
            <person name="Varghese N."/>
            <person name="Submissions S."/>
        </authorList>
    </citation>
    <scope>NUCLEOTIDE SEQUENCE [LARGE SCALE GENOMIC DNA]</scope>
    <source>
        <strain evidence="2">OK042</strain>
    </source>
</reference>
<dbReference type="NCBIfam" id="TIGR03693">
    <property type="entry name" value="ocin_ThiF_like"/>
    <property type="match status" value="1"/>
</dbReference>
<dbReference type="Proteomes" id="UP000198915">
    <property type="component" value="Unassembled WGS sequence"/>
</dbReference>
<accession>A0A1I4C5J6</accession>
<sequence length="636" mass="70847">MKKLTPSMRLKVNRDTFFLPDPEGSVYFRNNVGSFRMEGSMIDRWVEQLLPMFNGEHTLEELTDGLPDEYRDRVMDIADSLFQNGFVQDVSLDRSHSLTDKILERFGSQIEFLSHVADSGAYRFSCYRQSKVAAVGAGPILASLAAALLDSGLSHFYVLLTDSMETDEQRFEELVAFARKTDPDAAIEVRRVEQRGVEAWREAVQPFEAILYVSQTGSLEELQMIQAACQEEKKAFLPAICLEQAALAGPLVTPGSNGSWQSAWRRLHQEAIKKDPNHHCFSVTAGAMLANVIAFEWFKTATEVVDSELKEKVFLLNLETLEGSWHSFLPHPAKSGKPQLNWTEQVEVLLEQKDEKPAASKGLMSYFSELTSPETGVFHLWEEGESIQLPLSQCLLQVANPLSNGPAELLPEKVCSGMTHEEARKEAGLAGVEAYVSQWIAEAVPGGKIGIGAGETVEEALTRAIQHCLSKEWEALLETENSVVRQIQLGEIEDAHCQFYMKALTTLRDQPKVGQGASVHGFPVVWVGIREGWFGSVGLNVTFALRKALQAALLQVQNDWGQLPATASRVLWEEQEPELYKIPACAEDDQQEVLRSALQTLKQHGKRLVWCDAAVEPFLKEELAGVCGVMLREEEV</sequence>